<dbReference type="Gene3D" id="1.10.238.20">
    <property type="entry name" value="Pheromone/general odorant binding protein domain"/>
    <property type="match status" value="1"/>
</dbReference>
<evidence type="ECO:0000313" key="7">
    <source>
        <dbReference type="EMBL" id="JAB56641.1"/>
    </source>
</evidence>
<dbReference type="EMBL" id="GANO01003230">
    <property type="protein sequence ID" value="JAB56641.1"/>
    <property type="molecule type" value="mRNA"/>
</dbReference>
<feature type="signal peptide" evidence="6">
    <location>
        <begin position="1"/>
        <end position="15"/>
    </location>
</feature>
<dbReference type="SUPFAM" id="SSF47565">
    <property type="entry name" value="Insect pheromone/odorant-binding proteins"/>
    <property type="match status" value="1"/>
</dbReference>
<dbReference type="GO" id="GO:0007608">
    <property type="term" value="P:sensory perception of smell"/>
    <property type="evidence" value="ECO:0007669"/>
    <property type="project" value="TreeGrafter"/>
</dbReference>
<dbReference type="PANTHER" id="PTHR11857">
    <property type="entry name" value="ODORANT BINDING PROTEIN-RELATED"/>
    <property type="match status" value="1"/>
</dbReference>
<evidence type="ECO:0000256" key="4">
    <source>
        <dbReference type="ARBA" id="ARBA00022729"/>
    </source>
</evidence>
<dbReference type="InterPro" id="IPR006170">
    <property type="entry name" value="PBP/GOBP"/>
</dbReference>
<evidence type="ECO:0000256" key="2">
    <source>
        <dbReference type="ARBA" id="ARBA00008098"/>
    </source>
</evidence>
<sequence length="127" mass="14588">MKFLILLICVSLISGELTREDFRQYITECKESLGLDDKATEAYKKSLPAEEPYPCFAHCIGEKSHVFDDTTGPNLEPFSKKYSTTVMENIKKCFNEIAERDDKCKWAYAVTKCVRSHHNDQPSNNNQ</sequence>
<dbReference type="GO" id="GO:0005615">
    <property type="term" value="C:extracellular space"/>
    <property type="evidence" value="ECO:0007669"/>
    <property type="project" value="TreeGrafter"/>
</dbReference>
<dbReference type="InterPro" id="IPR036728">
    <property type="entry name" value="PBP_GOBP_sf"/>
</dbReference>
<organism evidence="7">
    <name type="scientific">Corethrella appendiculata</name>
    <dbReference type="NCBI Taxonomy" id="1370023"/>
    <lineage>
        <taxon>Eukaryota</taxon>
        <taxon>Metazoa</taxon>
        <taxon>Ecdysozoa</taxon>
        <taxon>Arthropoda</taxon>
        <taxon>Hexapoda</taxon>
        <taxon>Insecta</taxon>
        <taxon>Pterygota</taxon>
        <taxon>Neoptera</taxon>
        <taxon>Endopterygota</taxon>
        <taxon>Diptera</taxon>
        <taxon>Nematocera</taxon>
        <taxon>Culicoidea</taxon>
        <taxon>Chaoboridae</taxon>
        <taxon>Corethrella</taxon>
    </lineage>
</organism>
<dbReference type="PANTHER" id="PTHR11857:SF46">
    <property type="entry name" value="GENERAL ODORANT-BINDING PROTEIN 99A-RELATED"/>
    <property type="match status" value="1"/>
</dbReference>
<reference evidence="7" key="1">
    <citation type="journal article" date="2014" name="Insect Biochem. Mol. Biol.">
        <title>An insight into the sialome of the frog biting fly, Corethrella appendiculata.</title>
        <authorList>
            <person name="Ribeiro J.M.C."/>
            <person name="Chagas A.C."/>
            <person name="Pham V.M."/>
            <person name="Lounibos L.P."/>
            <person name="Calvo E."/>
        </authorList>
    </citation>
    <scope>NUCLEOTIDE SEQUENCE</scope>
    <source>
        <tissue evidence="7">Salivary glands</tissue>
    </source>
</reference>
<evidence type="ECO:0000256" key="5">
    <source>
        <dbReference type="ARBA" id="ARBA00023157"/>
    </source>
</evidence>
<dbReference type="AlphaFoldDB" id="U5ESI5"/>
<dbReference type="GO" id="GO:0005549">
    <property type="term" value="F:odorant binding"/>
    <property type="evidence" value="ECO:0007669"/>
    <property type="project" value="InterPro"/>
</dbReference>
<comment type="similarity">
    <text evidence="2">Belongs to the PBP/GOBP family.</text>
</comment>
<comment type="subcellular location">
    <subcellularLocation>
        <location evidence="1">Secreted</location>
    </subcellularLocation>
</comment>
<keyword evidence="5" id="KW-1015">Disulfide bond</keyword>
<name>U5ESI5_9DIPT</name>
<dbReference type="CDD" id="cd23992">
    <property type="entry name" value="PBP_GOBP"/>
    <property type="match status" value="1"/>
</dbReference>
<evidence type="ECO:0000256" key="1">
    <source>
        <dbReference type="ARBA" id="ARBA00004613"/>
    </source>
</evidence>
<accession>U5ESI5</accession>
<proteinExistence type="evidence at transcript level"/>
<protein>
    <submittedName>
        <fullName evidence="7">Putative pbp/gobp family</fullName>
    </submittedName>
</protein>
<dbReference type="SMART" id="SM00708">
    <property type="entry name" value="PhBP"/>
    <property type="match status" value="1"/>
</dbReference>
<keyword evidence="4 6" id="KW-0732">Signal</keyword>
<evidence type="ECO:0000256" key="3">
    <source>
        <dbReference type="ARBA" id="ARBA00022525"/>
    </source>
</evidence>
<keyword evidence="3" id="KW-0964">Secreted</keyword>
<feature type="chain" id="PRO_5013311497" evidence="6">
    <location>
        <begin position="16"/>
        <end position="127"/>
    </location>
</feature>
<dbReference type="Pfam" id="PF01395">
    <property type="entry name" value="PBP_GOBP"/>
    <property type="match status" value="1"/>
</dbReference>
<evidence type="ECO:0000256" key="6">
    <source>
        <dbReference type="SAM" id="SignalP"/>
    </source>
</evidence>